<gene>
    <name evidence="1" type="ORF">RI196_05815</name>
</gene>
<proteinExistence type="predicted"/>
<sequence>MSFWQEPRHIKIFEDDSDWSQTSDHYPCQGGALTKEDGDLLPSEFEKDFNIDYYNEDFRKVEFYDEPSNDCRVLLEGFSYDEEIIPKFIEFCGDCLNQEANSVLLLYNFQYNGNINEKHQFRFLGAVQYK</sequence>
<reference evidence="1 2" key="1">
    <citation type="submission" date="2023-09" db="EMBL/GenBank/DDBJ databases">
        <title>Different Types of Thermotolerant Ring-Cleaving Dioxygenases derived from Aeribacillus composti HB-1 applied for multiple aromatic hydrocarbons removal.</title>
        <authorList>
            <person name="Cao L."/>
            <person name="Li M."/>
            <person name="Ma T."/>
        </authorList>
    </citation>
    <scope>NUCLEOTIDE SEQUENCE [LARGE SCALE GENOMIC DNA]</scope>
    <source>
        <strain evidence="1 2">HB-1</strain>
    </source>
</reference>
<protein>
    <submittedName>
        <fullName evidence="1">Immunity 22 family protein</fullName>
    </submittedName>
</protein>
<dbReference type="Pfam" id="PF14112">
    <property type="entry name" value="DUF4284"/>
    <property type="match status" value="1"/>
</dbReference>
<accession>A0ABY9WFD5</accession>
<dbReference type="GeneID" id="301125471"/>
<evidence type="ECO:0000313" key="1">
    <source>
        <dbReference type="EMBL" id="WNF34865.1"/>
    </source>
</evidence>
<dbReference type="EMBL" id="CP134501">
    <property type="protein sequence ID" value="WNF34865.1"/>
    <property type="molecule type" value="Genomic_DNA"/>
</dbReference>
<organism evidence="1 2">
    <name type="scientific">Aeribacillus composti</name>
    <dbReference type="NCBI Taxonomy" id="1868734"/>
    <lineage>
        <taxon>Bacteria</taxon>
        <taxon>Bacillati</taxon>
        <taxon>Bacillota</taxon>
        <taxon>Bacilli</taxon>
        <taxon>Bacillales</taxon>
        <taxon>Bacillaceae</taxon>
        <taxon>Aeribacillus</taxon>
    </lineage>
</organism>
<dbReference type="Proteomes" id="UP001303701">
    <property type="component" value="Chromosome"/>
</dbReference>
<evidence type="ECO:0000313" key="2">
    <source>
        <dbReference type="Proteomes" id="UP001303701"/>
    </source>
</evidence>
<dbReference type="RefSeq" id="WP_311067328.1">
    <property type="nucleotide sequence ID" value="NZ_CP134501.1"/>
</dbReference>
<name>A0ABY9WFD5_9BACI</name>
<keyword evidence="2" id="KW-1185">Reference proteome</keyword>
<dbReference type="InterPro" id="IPR025560">
    <property type="entry name" value="Imm22"/>
</dbReference>